<organism evidence="9">
    <name type="scientific">mine drainage metagenome</name>
    <dbReference type="NCBI Taxonomy" id="410659"/>
    <lineage>
        <taxon>unclassified sequences</taxon>
        <taxon>metagenomes</taxon>
        <taxon>ecological metagenomes</taxon>
    </lineage>
</organism>
<dbReference type="GO" id="GO:0046872">
    <property type="term" value="F:metal ion binding"/>
    <property type="evidence" value="ECO:0007669"/>
    <property type="project" value="UniProtKB-KW"/>
</dbReference>
<comment type="similarity">
    <text evidence="1">Belongs to the isochorismatase family.</text>
</comment>
<dbReference type="InterPro" id="IPR000868">
    <property type="entry name" value="Isochorismatase-like_dom"/>
</dbReference>
<dbReference type="InterPro" id="IPR036380">
    <property type="entry name" value="Isochorismatase-like_sf"/>
</dbReference>
<dbReference type="EC" id="3.5.1.19" evidence="6"/>
<keyword evidence="2" id="KW-0662">Pyridine nucleotide biosynthesis</keyword>
<dbReference type="SUPFAM" id="SSF52499">
    <property type="entry name" value="Isochorismatase-like hydrolases"/>
    <property type="match status" value="1"/>
</dbReference>
<accession>A0A1J5RVY0</accession>
<reference evidence="9" key="1">
    <citation type="submission" date="2016-10" db="EMBL/GenBank/DDBJ databases">
        <title>Sequence of Gallionella enrichment culture.</title>
        <authorList>
            <person name="Poehlein A."/>
            <person name="Muehling M."/>
            <person name="Daniel R."/>
        </authorList>
    </citation>
    <scope>NUCLEOTIDE SEQUENCE</scope>
</reference>
<dbReference type="Gene3D" id="3.40.50.850">
    <property type="entry name" value="Isochorismatase-like"/>
    <property type="match status" value="1"/>
</dbReference>
<gene>
    <name evidence="9" type="primary">rutB_2</name>
    <name evidence="9" type="ORF">GALL_217610</name>
</gene>
<dbReference type="Pfam" id="PF00857">
    <property type="entry name" value="Isochorismatase"/>
    <property type="match status" value="1"/>
</dbReference>
<keyword evidence="4 9" id="KW-0378">Hydrolase</keyword>
<evidence type="ECO:0000256" key="1">
    <source>
        <dbReference type="ARBA" id="ARBA00006336"/>
    </source>
</evidence>
<evidence type="ECO:0000256" key="4">
    <source>
        <dbReference type="ARBA" id="ARBA00022801"/>
    </source>
</evidence>
<dbReference type="InterPro" id="IPR052347">
    <property type="entry name" value="Isochorismatase_Nicotinamidase"/>
</dbReference>
<comment type="caution">
    <text evidence="9">The sequence shown here is derived from an EMBL/GenBank/DDBJ whole genome shotgun (WGS) entry which is preliminary data.</text>
</comment>
<dbReference type="GO" id="GO:0019363">
    <property type="term" value="P:pyridine nucleotide biosynthetic process"/>
    <property type="evidence" value="ECO:0007669"/>
    <property type="project" value="UniProtKB-KW"/>
</dbReference>
<feature type="domain" description="Isochorismatase-like" evidence="8">
    <location>
        <begin position="42"/>
        <end position="222"/>
    </location>
</feature>
<dbReference type="PANTHER" id="PTHR11080:SF2">
    <property type="entry name" value="LD05707P"/>
    <property type="match status" value="1"/>
</dbReference>
<evidence type="ECO:0000256" key="7">
    <source>
        <dbReference type="ARBA" id="ARBA00043224"/>
    </source>
</evidence>
<keyword evidence="3" id="KW-0479">Metal-binding</keyword>
<proteinExistence type="inferred from homology"/>
<name>A0A1J5RVY0_9ZZZZ</name>
<dbReference type="GO" id="GO:0008936">
    <property type="term" value="F:nicotinamidase activity"/>
    <property type="evidence" value="ECO:0007669"/>
    <property type="project" value="UniProtKB-EC"/>
</dbReference>
<dbReference type="EMBL" id="MLJW01000152">
    <property type="protein sequence ID" value="OIQ96244.1"/>
    <property type="molecule type" value="Genomic_DNA"/>
</dbReference>
<evidence type="ECO:0000256" key="5">
    <source>
        <dbReference type="ARBA" id="ARBA00037900"/>
    </source>
</evidence>
<evidence type="ECO:0000256" key="2">
    <source>
        <dbReference type="ARBA" id="ARBA00022642"/>
    </source>
</evidence>
<protein>
    <recommendedName>
        <fullName evidence="6">nicotinamidase</fullName>
        <ecNumber evidence="6">3.5.1.19</ecNumber>
    </recommendedName>
    <alternativeName>
        <fullName evidence="7">Nicotinamide deamidase</fullName>
    </alternativeName>
</protein>
<evidence type="ECO:0000256" key="6">
    <source>
        <dbReference type="ARBA" id="ARBA00039017"/>
    </source>
</evidence>
<evidence type="ECO:0000313" key="9">
    <source>
        <dbReference type="EMBL" id="OIQ96244.1"/>
    </source>
</evidence>
<dbReference type="PANTHER" id="PTHR11080">
    <property type="entry name" value="PYRAZINAMIDASE/NICOTINAMIDASE"/>
    <property type="match status" value="1"/>
</dbReference>
<dbReference type="AlphaFoldDB" id="A0A1J5RVY0"/>
<evidence type="ECO:0000256" key="3">
    <source>
        <dbReference type="ARBA" id="ARBA00022723"/>
    </source>
</evidence>
<comment type="pathway">
    <text evidence="5">Cofactor biosynthesis; nicotinate biosynthesis; nicotinate from nicotinamide: step 1/1.</text>
</comment>
<sequence>MPTIYANRLDRGSLRPEDDVILIFPRFLGVLMAALTPSLGDALLIVDVQNDFLPGGSLAVARAEEVIAPLNGYLALFARHALPVFATRDWHPVQHCSFREQGGPWPRHCVAGSPGARFAAALLLPESAIVVDKATRPDADAYSGFAGTELADRLHALGVRRLFVGGLATDYCVQNTVQDALRLGYAVLLLRDAVRAVDAAPGDGENAIARMLGAGAAAIELAQLEG</sequence>
<evidence type="ECO:0000259" key="8">
    <source>
        <dbReference type="Pfam" id="PF00857"/>
    </source>
</evidence>